<feature type="non-terminal residue" evidence="2">
    <location>
        <position position="509"/>
    </location>
</feature>
<dbReference type="GO" id="GO:0090110">
    <property type="term" value="P:COPII-coated vesicle cargo loading"/>
    <property type="evidence" value="ECO:0007669"/>
    <property type="project" value="TreeGrafter"/>
</dbReference>
<dbReference type="EMBL" id="JAFBMS010000008">
    <property type="protein sequence ID" value="KAG9349942.1"/>
    <property type="molecule type" value="Genomic_DNA"/>
</dbReference>
<evidence type="ECO:0000256" key="1">
    <source>
        <dbReference type="SAM" id="MobiDB-lite"/>
    </source>
</evidence>
<dbReference type="InterPro" id="IPR036465">
    <property type="entry name" value="vWFA_dom_sf"/>
</dbReference>
<keyword evidence="3" id="KW-1185">Reference proteome</keyword>
<organism evidence="2 3">
    <name type="scientific">Albula glossodonta</name>
    <name type="common">roundjaw bonefish</name>
    <dbReference type="NCBI Taxonomy" id="121402"/>
    <lineage>
        <taxon>Eukaryota</taxon>
        <taxon>Metazoa</taxon>
        <taxon>Chordata</taxon>
        <taxon>Craniata</taxon>
        <taxon>Vertebrata</taxon>
        <taxon>Euteleostomi</taxon>
        <taxon>Actinopterygii</taxon>
        <taxon>Neopterygii</taxon>
        <taxon>Teleostei</taxon>
        <taxon>Albuliformes</taxon>
        <taxon>Albulidae</taxon>
        <taxon>Albula</taxon>
    </lineage>
</organism>
<name>A0A8T2PJW3_9TELE</name>
<dbReference type="GO" id="GO:0008270">
    <property type="term" value="F:zinc ion binding"/>
    <property type="evidence" value="ECO:0007669"/>
    <property type="project" value="TreeGrafter"/>
</dbReference>
<dbReference type="GO" id="GO:0070971">
    <property type="term" value="C:endoplasmic reticulum exit site"/>
    <property type="evidence" value="ECO:0007669"/>
    <property type="project" value="TreeGrafter"/>
</dbReference>
<feature type="region of interest" description="Disordered" evidence="1">
    <location>
        <begin position="13"/>
        <end position="130"/>
    </location>
</feature>
<comment type="caution">
    <text evidence="2">The sequence shown here is derived from an EMBL/GenBank/DDBJ whole genome shotgun (WGS) entry which is preliminary data.</text>
</comment>
<proteinExistence type="predicted"/>
<dbReference type="Proteomes" id="UP000824540">
    <property type="component" value="Unassembled WGS sequence"/>
</dbReference>
<dbReference type="InterPro" id="IPR050550">
    <property type="entry name" value="SEC23_SEC24_subfamily"/>
</dbReference>
<dbReference type="AlphaFoldDB" id="A0A8T2PJW3"/>
<dbReference type="SUPFAM" id="SSF53300">
    <property type="entry name" value="vWA-like"/>
    <property type="match status" value="1"/>
</dbReference>
<feature type="compositionally biased region" description="Low complexity" evidence="1">
    <location>
        <begin position="32"/>
        <end position="41"/>
    </location>
</feature>
<evidence type="ECO:0008006" key="4">
    <source>
        <dbReference type="Google" id="ProtNLM"/>
    </source>
</evidence>
<feature type="compositionally biased region" description="Basic and acidic residues" evidence="1">
    <location>
        <begin position="69"/>
        <end position="84"/>
    </location>
</feature>
<protein>
    <recommendedName>
        <fullName evidence="4">VWFA domain-containing protein</fullName>
    </recommendedName>
</protein>
<evidence type="ECO:0000313" key="3">
    <source>
        <dbReference type="Proteomes" id="UP000824540"/>
    </source>
</evidence>
<dbReference type="PANTHER" id="PTHR13803">
    <property type="entry name" value="SEC24-RELATED PROTEIN"/>
    <property type="match status" value="1"/>
</dbReference>
<accession>A0A8T2PJW3</accession>
<dbReference type="Gene3D" id="3.40.50.410">
    <property type="entry name" value="von Willebrand factor, type A domain"/>
    <property type="match status" value="1"/>
</dbReference>
<dbReference type="GO" id="GO:0030127">
    <property type="term" value="C:COPII vesicle coat"/>
    <property type="evidence" value="ECO:0007669"/>
    <property type="project" value="TreeGrafter"/>
</dbReference>
<feature type="compositionally biased region" description="Pro residues" evidence="1">
    <location>
        <begin position="42"/>
        <end position="55"/>
    </location>
</feature>
<reference evidence="2" key="1">
    <citation type="thesis" date="2021" institute="BYU ScholarsArchive" country="Provo, UT, USA">
        <title>Applications of and Algorithms for Genome Assembly and Genomic Analyses with an Emphasis on Marine Teleosts.</title>
        <authorList>
            <person name="Pickett B.D."/>
        </authorList>
    </citation>
    <scope>NUCLEOTIDE SEQUENCE</scope>
    <source>
        <strain evidence="2">HI-2016</strain>
    </source>
</reference>
<sequence length="509" mass="55147">MEFACEFVYVPPLPSQPLAQKPKQNAIKRSALLPPLKILRPSSPPPPPPQPPPPTASSEQPRSPAVTSPEKRIMGHIEAKKDPKATGNKPPVYENVAIYLKEKSRNPLPGVPDKPQISKTPSRAVRKALLPPPMRVQLDNQLMTPPTHVSGPLKCLHSGSGPLSSEEQELIYDLPKEELETEDHPFDPEYSYSIPECSGREMRDLLSAANSKLPPKSAAPVDPSAPVLIHKGPQDSQPLPGNPNVILAKLGNLVTEENVHTVEGMPTSCSQCGSALESCYDNMVNTCHFCQSWDSQLHCTPMGCEDCLFLLSSDETATSPAEPLLIFCIDISGSMSITSQVTEEGREIYRSRLQVNTGSLPGEQQGPPRLSKSRQHLEEQVHRLAENGATALGPAIVVAIEMASRQPGSKVVICTDGKANTELGNLDLDDSNSHVVVTSTIFYQDMGEYAANRGVSVSVMTIEGTDCRLDELGRLADRTGGKVVIASPDKLCTEFQQLMERKAVATHCS</sequence>
<dbReference type="PANTHER" id="PTHR13803:SF36">
    <property type="entry name" value="TYPE A VON WILLEBRAND FACTOR DOMAIN-CONTAINING PROTEIN"/>
    <property type="match status" value="1"/>
</dbReference>
<gene>
    <name evidence="2" type="ORF">JZ751_026295</name>
</gene>
<dbReference type="OrthoDB" id="1724672at2759"/>
<feature type="region of interest" description="Disordered" evidence="1">
    <location>
        <begin position="355"/>
        <end position="375"/>
    </location>
</feature>
<evidence type="ECO:0000313" key="2">
    <source>
        <dbReference type="EMBL" id="KAG9349942.1"/>
    </source>
</evidence>
<dbReference type="GO" id="GO:0000149">
    <property type="term" value="F:SNARE binding"/>
    <property type="evidence" value="ECO:0007669"/>
    <property type="project" value="TreeGrafter"/>
</dbReference>